<dbReference type="GO" id="GO:0071453">
    <property type="term" value="P:cellular response to oxygen levels"/>
    <property type="evidence" value="ECO:0007669"/>
    <property type="project" value="TreeGrafter"/>
</dbReference>
<evidence type="ECO:0000313" key="5">
    <source>
        <dbReference type="Proteomes" id="UP001271263"/>
    </source>
</evidence>
<dbReference type="InterPro" id="IPR014729">
    <property type="entry name" value="Rossmann-like_a/b/a_fold"/>
</dbReference>
<evidence type="ECO:0000313" key="3">
    <source>
        <dbReference type="EMBL" id="MDW4823738.1"/>
    </source>
</evidence>
<comment type="caution">
    <text evidence="2">The sequence shown here is derived from an EMBL/GenBank/DDBJ whole genome shotgun (WGS) entry which is preliminary data.</text>
</comment>
<dbReference type="Pfam" id="PF01507">
    <property type="entry name" value="PAPS_reduct"/>
    <property type="match status" value="1"/>
</dbReference>
<dbReference type="RefSeq" id="WP_310654668.1">
    <property type="nucleotide sequence ID" value="NZ_JAPMLA010000001.1"/>
</dbReference>
<accession>A0AAW8NNV5</accession>
<dbReference type="Pfam" id="PF11922">
    <property type="entry name" value="DUF3440"/>
    <property type="match status" value="1"/>
</dbReference>
<protein>
    <submittedName>
        <fullName evidence="2">DUF3440 domain-containing protein</fullName>
    </submittedName>
</protein>
<dbReference type="Proteomes" id="UP001271263">
    <property type="component" value="Unassembled WGS sequence"/>
</dbReference>
<evidence type="ECO:0000259" key="1">
    <source>
        <dbReference type="Pfam" id="PF01507"/>
    </source>
</evidence>
<dbReference type="SUPFAM" id="SSF52402">
    <property type="entry name" value="Adenine nucleotide alpha hydrolases-like"/>
    <property type="match status" value="1"/>
</dbReference>
<dbReference type="CDD" id="cd23947">
    <property type="entry name" value="PAPS_reductase-like_YbdN"/>
    <property type="match status" value="1"/>
</dbReference>
<organism evidence="2 4">
    <name type="scientific">Shewanella fidelis</name>
    <dbReference type="NCBI Taxonomy" id="173509"/>
    <lineage>
        <taxon>Bacteria</taxon>
        <taxon>Pseudomonadati</taxon>
        <taxon>Pseudomonadota</taxon>
        <taxon>Gammaproteobacteria</taxon>
        <taxon>Alteromonadales</taxon>
        <taxon>Shewanellaceae</taxon>
        <taxon>Shewanella</taxon>
    </lineage>
</organism>
<dbReference type="PANTHER" id="PTHR30083:SF0">
    <property type="entry name" value="3'-PHOSPHOADENOSINE 5'-PHOSPHOSULFATE SULFOTRANSFERASE (PAPS REDUCTASE)_FAD SYNTHETASE"/>
    <property type="match status" value="1"/>
</dbReference>
<dbReference type="InterPro" id="IPR021845">
    <property type="entry name" value="DUF3440"/>
</dbReference>
<dbReference type="EMBL" id="JAPMLD010000002">
    <property type="protein sequence ID" value="MDW4823738.1"/>
    <property type="molecule type" value="Genomic_DNA"/>
</dbReference>
<reference evidence="2" key="2">
    <citation type="submission" date="2022-11" db="EMBL/GenBank/DDBJ databases">
        <title>Prophages regulate Shewanella fidelis motility and biofilm formation: implications for gut colonization dynamics in Ciona robusta.</title>
        <authorList>
            <person name="Natarajan O."/>
            <person name="Gibboney S.L."/>
            <person name="Young M.N."/>
            <person name="Lim S.J."/>
            <person name="Pluta N."/>
            <person name="Atkinson C.G.F."/>
            <person name="Leigh B.A."/>
            <person name="Liberti A."/>
            <person name="Kees E."/>
            <person name="Breitbart M."/>
            <person name="Gralnick J."/>
            <person name="Dishaw L.J."/>
        </authorList>
    </citation>
    <scope>NUCLEOTIDE SEQUENCE</scope>
    <source>
        <strain evidence="2">3313</strain>
    </source>
</reference>
<name>A0AAW8NNV5_9GAMM</name>
<reference evidence="3 5" key="1">
    <citation type="journal article" date="2022" name="bioRxiv">
        <title>Prophages regulate Shewanella fidelis 3313 motility and biofilm formation: implications for gut colonization dynamics in Ciona robusta.</title>
        <authorList>
            <person name="Natarajan O."/>
            <person name="Gibboney S.L."/>
            <person name="Young M.N."/>
            <person name="Lim S.J."/>
            <person name="Pluta N."/>
            <person name="Atkinson C.G."/>
            <person name="Leigh B.A."/>
            <person name="Liberti A."/>
            <person name="Kees E.D."/>
            <person name="Breitbart M."/>
            <person name="Gralnick J.A."/>
            <person name="Dishaw L.J."/>
        </authorList>
    </citation>
    <scope>NUCLEOTIDE SEQUENCE [LARGE SCALE GENOMIC DNA]</scope>
    <source>
        <strain evidence="3 5">JG4066</strain>
    </source>
</reference>
<dbReference type="AlphaFoldDB" id="A0AAW8NNV5"/>
<dbReference type="Gene3D" id="3.40.50.620">
    <property type="entry name" value="HUPs"/>
    <property type="match status" value="1"/>
</dbReference>
<feature type="domain" description="Phosphoadenosine phosphosulphate reductase" evidence="1">
    <location>
        <begin position="27"/>
        <end position="230"/>
    </location>
</feature>
<dbReference type="Proteomes" id="UP001259340">
    <property type="component" value="Unassembled WGS sequence"/>
</dbReference>
<proteinExistence type="predicted"/>
<dbReference type="InterPro" id="IPR002500">
    <property type="entry name" value="PAPS_reduct_dom"/>
</dbReference>
<keyword evidence="5" id="KW-1185">Reference proteome</keyword>
<evidence type="ECO:0000313" key="4">
    <source>
        <dbReference type="Proteomes" id="UP001259340"/>
    </source>
</evidence>
<dbReference type="EMBL" id="JAPMLE010000001">
    <property type="protein sequence ID" value="MDR8523826.1"/>
    <property type="molecule type" value="Genomic_DNA"/>
</dbReference>
<dbReference type="GO" id="GO:0003824">
    <property type="term" value="F:catalytic activity"/>
    <property type="evidence" value="ECO:0007669"/>
    <property type="project" value="InterPro"/>
</dbReference>
<gene>
    <name evidence="2" type="ORF">OS133_09095</name>
    <name evidence="3" type="ORF">OS134_06615</name>
</gene>
<dbReference type="PANTHER" id="PTHR30083">
    <property type="entry name" value="TRANSCRIPTIONAL REGULATOR-RELATED"/>
    <property type="match status" value="1"/>
</dbReference>
<evidence type="ECO:0000313" key="2">
    <source>
        <dbReference type="EMBL" id="MDR8523826.1"/>
    </source>
</evidence>
<sequence>MKKSIGLNVFEAATERMNIILDEFDHLFVSFSGGKDSAVLLNLAIEVAKARNRLPIDVLIIDMEAQYQHTVELINHMVDRKEVNAYWICLPLSLRNAISQFQPKWICWDPKEKDKWLRPMPQHGSVISDINYFNFFHFGMEFEDFVDEFSLWYQAKHGGKVACLIGIRADESLNRYKTIKNRHKEKYKQYFWTTKVTSEVYKGYPIYDWKTEDVWAANGKNHWSYNHIYDLMHKAGVPLSLQRLCQPFGDDQRKGLWLYQILEPYTWEKLVQRVNGCNFGARYSKDQGRILGYYRFELPAGHTYKSYSKFLLNSMPPHMASHYRERIFKFLLWWKNNGKAQGVWRINDFEDKKLEAKQKVPSWRRICRVLIKNDYWCRGLSFSPTKKISKRHLESYNKYL</sequence>